<dbReference type="PANTHER" id="PTHR46513">
    <property type="entry name" value="VITELLOGENIN RECEPTOR-LIKE PROTEIN-RELATED-RELATED"/>
    <property type="match status" value="1"/>
</dbReference>
<dbReference type="SMART" id="SM00135">
    <property type="entry name" value="LY"/>
    <property type="match status" value="5"/>
</dbReference>
<reference evidence="3" key="1">
    <citation type="submission" date="2022-11" db="UniProtKB">
        <authorList>
            <consortium name="WormBaseParasite"/>
        </authorList>
    </citation>
    <scope>IDENTIFICATION</scope>
</reference>
<dbReference type="SUPFAM" id="SSF63825">
    <property type="entry name" value="YWTD domain"/>
    <property type="match status" value="2"/>
</dbReference>
<dbReference type="GO" id="GO:0017147">
    <property type="term" value="F:Wnt-protein binding"/>
    <property type="evidence" value="ECO:0007669"/>
    <property type="project" value="TreeGrafter"/>
</dbReference>
<dbReference type="GO" id="GO:0005886">
    <property type="term" value="C:plasma membrane"/>
    <property type="evidence" value="ECO:0007669"/>
    <property type="project" value="TreeGrafter"/>
</dbReference>
<dbReference type="Gene3D" id="2.120.10.30">
    <property type="entry name" value="TolB, C-terminal domain"/>
    <property type="match status" value="2"/>
</dbReference>
<protein>
    <submittedName>
        <fullName evidence="3">Uncharacterized protein</fullName>
    </submittedName>
</protein>
<dbReference type="PANTHER" id="PTHR46513:SF13">
    <property type="entry name" value="EGF-LIKE DOMAIN-CONTAINING PROTEIN"/>
    <property type="match status" value="1"/>
</dbReference>
<evidence type="ECO:0000256" key="1">
    <source>
        <dbReference type="PROSITE-ProRule" id="PRU00461"/>
    </source>
</evidence>
<accession>A0A915HSG1</accession>
<dbReference type="Proteomes" id="UP000887565">
    <property type="component" value="Unplaced"/>
</dbReference>
<dbReference type="OMA" id="NSIWRIN"/>
<dbReference type="GO" id="GO:0060070">
    <property type="term" value="P:canonical Wnt signaling pathway"/>
    <property type="evidence" value="ECO:0007669"/>
    <property type="project" value="TreeGrafter"/>
</dbReference>
<keyword evidence="2" id="KW-1185">Reference proteome</keyword>
<dbReference type="PROSITE" id="PS51120">
    <property type="entry name" value="LDLRB"/>
    <property type="match status" value="1"/>
</dbReference>
<dbReference type="InterPro" id="IPR011042">
    <property type="entry name" value="6-blade_b-propeller_TolB-like"/>
</dbReference>
<dbReference type="GO" id="GO:0042813">
    <property type="term" value="F:Wnt receptor activity"/>
    <property type="evidence" value="ECO:0007669"/>
    <property type="project" value="TreeGrafter"/>
</dbReference>
<organism evidence="2 3">
    <name type="scientific">Romanomermis culicivorax</name>
    <name type="common">Nematode worm</name>
    <dbReference type="NCBI Taxonomy" id="13658"/>
    <lineage>
        <taxon>Eukaryota</taxon>
        <taxon>Metazoa</taxon>
        <taxon>Ecdysozoa</taxon>
        <taxon>Nematoda</taxon>
        <taxon>Enoplea</taxon>
        <taxon>Dorylaimia</taxon>
        <taxon>Mermithida</taxon>
        <taxon>Mermithoidea</taxon>
        <taxon>Mermithidae</taxon>
        <taxon>Romanomermis</taxon>
    </lineage>
</organism>
<evidence type="ECO:0000313" key="2">
    <source>
        <dbReference type="Proteomes" id="UP000887565"/>
    </source>
</evidence>
<dbReference type="Pfam" id="PF00058">
    <property type="entry name" value="Ldl_recept_b"/>
    <property type="match status" value="1"/>
</dbReference>
<evidence type="ECO:0000313" key="3">
    <source>
        <dbReference type="WBParaSite" id="nRc.2.0.1.t04863-RA"/>
    </source>
</evidence>
<sequence>FAFLIEFHPTKSDLVRLNLDGSNILRFNQLATDFQPFALTLDLPNEQIYYLDVYLESIFSIDYSAKNRRRLIAVGQYVKMLNRLATFESFLYATDHYMNYVWKISIKNSSYVKSTANKEFSRADTIRIFHRQKQPDGKHPCSSNLGGCDHFCIVDYSNRSTTLQPVAKCTCKNGYKLENATKCTPALSYPFIMFGKTHPGSIIGLPLENFSYQAIKPIQNLYRPTSFDYLHQSGEIFFVDGHSSSIKKQKVNDNAFEVVMSLGLSNCEGIALDWTSLNLYWSDESFVAINVLKIANSSIRRSVASGNMTHPRALAVDPFAGLLFWSDWIHLWIQSSTNSKETVKKSAKIERCNLDGSDRRPIVSSSIYWPNGIALDRRNQLLFWCDALFDRVESVKFDGTQR</sequence>
<dbReference type="WBParaSite" id="nRc.2.0.1.t04863-RA">
    <property type="protein sequence ID" value="nRc.2.0.1.t04863-RA"/>
    <property type="gene ID" value="nRc.2.0.1.g04863"/>
</dbReference>
<proteinExistence type="predicted"/>
<feature type="repeat" description="LDL-receptor class B" evidence="1">
    <location>
        <begin position="277"/>
        <end position="320"/>
    </location>
</feature>
<dbReference type="InterPro" id="IPR050778">
    <property type="entry name" value="Cueball_EGF_LRP_Nidogen"/>
</dbReference>
<dbReference type="InterPro" id="IPR000033">
    <property type="entry name" value="LDLR_classB_rpt"/>
</dbReference>
<dbReference type="AlphaFoldDB" id="A0A915HSG1"/>
<name>A0A915HSG1_ROMCU</name>